<dbReference type="EMBL" id="JACHZG010000001">
    <property type="protein sequence ID" value="MBB3325470.1"/>
    <property type="molecule type" value="Genomic_DNA"/>
</dbReference>
<keyword evidence="1" id="KW-0472">Membrane</keyword>
<keyword evidence="1" id="KW-1133">Transmembrane helix</keyword>
<keyword evidence="2" id="KW-0732">Signal</keyword>
<reference evidence="3 4" key="1">
    <citation type="submission" date="2020-08" db="EMBL/GenBank/DDBJ databases">
        <title>Sequencing the genomes of 1000 actinobacteria strains.</title>
        <authorList>
            <person name="Klenk H.-P."/>
        </authorList>
    </citation>
    <scope>NUCLEOTIDE SEQUENCE [LARGE SCALE GENOMIC DNA]</scope>
    <source>
        <strain evidence="3 4">DSM 11053</strain>
    </source>
</reference>
<keyword evidence="1" id="KW-0812">Transmembrane</keyword>
<dbReference type="RefSeq" id="WP_183336406.1">
    <property type="nucleotide sequence ID" value="NZ_JACHZG010000001.1"/>
</dbReference>
<name>A0A7W5JSF8_9ACTN</name>
<comment type="caution">
    <text evidence="3">The sequence shown here is derived from an EMBL/GenBank/DDBJ whole genome shotgun (WGS) entry which is preliminary data.</text>
</comment>
<keyword evidence="4" id="KW-1185">Reference proteome</keyword>
<accession>A0A7W5JSF8</accession>
<feature type="transmembrane region" description="Helical" evidence="1">
    <location>
        <begin position="122"/>
        <end position="142"/>
    </location>
</feature>
<feature type="signal peptide" evidence="2">
    <location>
        <begin position="1"/>
        <end position="30"/>
    </location>
</feature>
<gene>
    <name evidence="3" type="ORF">FHX39_000414</name>
</gene>
<evidence type="ECO:0000256" key="1">
    <source>
        <dbReference type="SAM" id="Phobius"/>
    </source>
</evidence>
<dbReference type="Proteomes" id="UP000565572">
    <property type="component" value="Unassembled WGS sequence"/>
</dbReference>
<protein>
    <submittedName>
        <fullName evidence="3">Putative small integral membrane protein</fullName>
    </submittedName>
</protein>
<dbReference type="InterPro" id="IPR046580">
    <property type="entry name" value="DUF6640"/>
</dbReference>
<evidence type="ECO:0000256" key="2">
    <source>
        <dbReference type="SAM" id="SignalP"/>
    </source>
</evidence>
<organism evidence="3 4">
    <name type="scientific">Microlunatus antarcticus</name>
    <dbReference type="NCBI Taxonomy" id="53388"/>
    <lineage>
        <taxon>Bacteria</taxon>
        <taxon>Bacillati</taxon>
        <taxon>Actinomycetota</taxon>
        <taxon>Actinomycetes</taxon>
        <taxon>Propionibacteriales</taxon>
        <taxon>Propionibacteriaceae</taxon>
        <taxon>Microlunatus</taxon>
    </lineage>
</organism>
<feature type="transmembrane region" description="Helical" evidence="1">
    <location>
        <begin position="54"/>
        <end position="70"/>
    </location>
</feature>
<sequence length="154" mass="16192">MTTAPRRAAVPVGKVLTSVAALVPAVGAFAADWNETHVFNPRWPPHAKFHNAQTITLAVVAAGLTLWETWRPGPTTPSRLRWSTTMGGLFFLTQAPAILFPGTAFVDPENGLQTTKLGPVPVNQLTAIGAVVLPLLAAGHALEVRRLGATTAAS</sequence>
<feature type="transmembrane region" description="Helical" evidence="1">
    <location>
        <begin position="82"/>
        <end position="102"/>
    </location>
</feature>
<feature type="chain" id="PRO_5030694515" evidence="2">
    <location>
        <begin position="31"/>
        <end position="154"/>
    </location>
</feature>
<evidence type="ECO:0000313" key="3">
    <source>
        <dbReference type="EMBL" id="MBB3325470.1"/>
    </source>
</evidence>
<evidence type="ECO:0000313" key="4">
    <source>
        <dbReference type="Proteomes" id="UP000565572"/>
    </source>
</evidence>
<dbReference type="AlphaFoldDB" id="A0A7W5JSF8"/>
<dbReference type="Pfam" id="PF20345">
    <property type="entry name" value="DUF6640"/>
    <property type="match status" value="1"/>
</dbReference>
<proteinExistence type="predicted"/>